<organism evidence="2">
    <name type="scientific">Culex pipiens</name>
    <name type="common">House mosquito</name>
    <dbReference type="NCBI Taxonomy" id="7175"/>
    <lineage>
        <taxon>Eukaryota</taxon>
        <taxon>Metazoa</taxon>
        <taxon>Ecdysozoa</taxon>
        <taxon>Arthropoda</taxon>
        <taxon>Hexapoda</taxon>
        <taxon>Insecta</taxon>
        <taxon>Pterygota</taxon>
        <taxon>Neoptera</taxon>
        <taxon>Endopterygota</taxon>
        <taxon>Diptera</taxon>
        <taxon>Nematocera</taxon>
        <taxon>Culicoidea</taxon>
        <taxon>Culicidae</taxon>
        <taxon>Culicinae</taxon>
        <taxon>Culicini</taxon>
        <taxon>Culex</taxon>
        <taxon>Culex</taxon>
    </lineage>
</organism>
<reference evidence="2" key="1">
    <citation type="submission" date="2021-05" db="EMBL/GenBank/DDBJ databases">
        <authorList>
            <person name="Alioto T."/>
            <person name="Alioto T."/>
            <person name="Gomez Garrido J."/>
        </authorList>
    </citation>
    <scope>NUCLEOTIDE SEQUENCE</scope>
</reference>
<proteinExistence type="predicted"/>
<protein>
    <submittedName>
        <fullName evidence="2">(northern house mosquito) hypothetical protein</fullName>
    </submittedName>
</protein>
<accession>A0A8D8ANL9</accession>
<dbReference type="AlphaFoldDB" id="A0A8D8ANL9"/>
<sequence length="103" mass="12106">MIFFCSRSFSKQKQKSKRSNKRTPFFHFPDFLRKLCMCMFLISNNTQIKQIAKFLDSKLKTDFGLGASPSPRTFSSQIWRGKTNKKKQNFQARAKTQTKTKQV</sequence>
<feature type="region of interest" description="Disordered" evidence="1">
    <location>
        <begin position="65"/>
        <end position="103"/>
    </location>
</feature>
<evidence type="ECO:0000313" key="2">
    <source>
        <dbReference type="EMBL" id="CAG6458793.1"/>
    </source>
</evidence>
<feature type="compositionally biased region" description="Basic residues" evidence="1">
    <location>
        <begin position="10"/>
        <end position="21"/>
    </location>
</feature>
<name>A0A8D8ANL9_CULPI</name>
<dbReference type="EMBL" id="HBUE01036125">
    <property type="protein sequence ID" value="CAG6458793.1"/>
    <property type="molecule type" value="Transcribed_RNA"/>
</dbReference>
<feature type="region of interest" description="Disordered" evidence="1">
    <location>
        <begin position="1"/>
        <end position="23"/>
    </location>
</feature>
<evidence type="ECO:0000256" key="1">
    <source>
        <dbReference type="SAM" id="MobiDB-lite"/>
    </source>
</evidence>
<dbReference type="EMBL" id="HBUE01036126">
    <property type="protein sequence ID" value="CAG6458795.1"/>
    <property type="molecule type" value="Transcribed_RNA"/>
</dbReference>